<name>A0A3S0VUA2_9BACI</name>
<organism evidence="1 2">
    <name type="scientific">Peribacillus cavernae</name>
    <dbReference type="NCBI Taxonomy" id="1674310"/>
    <lineage>
        <taxon>Bacteria</taxon>
        <taxon>Bacillati</taxon>
        <taxon>Bacillota</taxon>
        <taxon>Bacilli</taxon>
        <taxon>Bacillales</taxon>
        <taxon>Bacillaceae</taxon>
        <taxon>Peribacillus</taxon>
    </lineage>
</organism>
<protein>
    <submittedName>
        <fullName evidence="1">Uncharacterized protein</fullName>
    </submittedName>
</protein>
<keyword evidence="2" id="KW-1185">Reference proteome</keyword>
<gene>
    <name evidence="1" type="ORF">ELQ35_21465</name>
</gene>
<dbReference type="AlphaFoldDB" id="A0A3S0VUA2"/>
<dbReference type="Proteomes" id="UP000267430">
    <property type="component" value="Unassembled WGS sequence"/>
</dbReference>
<feature type="non-terminal residue" evidence="1">
    <location>
        <position position="63"/>
    </location>
</feature>
<evidence type="ECO:0000313" key="2">
    <source>
        <dbReference type="Proteomes" id="UP000267430"/>
    </source>
</evidence>
<proteinExistence type="predicted"/>
<dbReference type="RefSeq" id="WP_126867224.1">
    <property type="nucleotide sequence ID" value="NZ_JAUSTX010000048.1"/>
</dbReference>
<accession>A0A3S0VUA2</accession>
<sequence length="63" mass="7683">MAIMTGEDLKKIEDYYYKAGYKHWCPFPEELKAKLLDVYETEPFPWNWTEQDIYEGSRKIIME</sequence>
<comment type="caution">
    <text evidence="1">The sequence shown here is derived from an EMBL/GenBank/DDBJ whole genome shotgun (WGS) entry which is preliminary data.</text>
</comment>
<dbReference type="EMBL" id="RYZZ01000047">
    <property type="protein sequence ID" value="RUQ24561.1"/>
    <property type="molecule type" value="Genomic_DNA"/>
</dbReference>
<dbReference type="OrthoDB" id="2885035at2"/>
<reference evidence="1 2" key="1">
    <citation type="submission" date="2018-12" db="EMBL/GenBank/DDBJ databases">
        <title>Bacillus chawlae sp. nov., Bacillus glennii sp. nov., and Bacillus saganii sp. nov. Isolated from the Vehicle Assembly Building at Kennedy Space Center where the Viking Spacecraft were Assembled.</title>
        <authorList>
            <person name="Seuylemezian A."/>
            <person name="Vaishampayan P."/>
        </authorList>
    </citation>
    <scope>NUCLEOTIDE SEQUENCE [LARGE SCALE GENOMIC DNA]</scope>
    <source>
        <strain evidence="1 2">L5</strain>
    </source>
</reference>
<evidence type="ECO:0000313" key="1">
    <source>
        <dbReference type="EMBL" id="RUQ24561.1"/>
    </source>
</evidence>